<comment type="caution">
    <text evidence="4">The sequence shown here is derived from an EMBL/GenBank/DDBJ whole genome shotgun (WGS) entry which is preliminary data.</text>
</comment>
<evidence type="ECO:0000313" key="4">
    <source>
        <dbReference type="EMBL" id="MER6984477.1"/>
    </source>
</evidence>
<name>A0ABV1WJV7_9ACTN</name>
<sequence>MRLCTSLFPCLAAAAAVLAGPTPAHADSRPACAGPDDRQFPITSRLHGGPGTYRAGGGSGALSLDLTNTTSGTCAAVHPVIVLVDSKRALEAGQARLEFYDGARAHPVRFETTDQHELVGPFDAGLPGFTVGPGKTVTVKIRLSFASDAVANEVTANAAVVQRHGDDGDWVGQSNDYRFSIRSHAHTAPTASPAAGSPSHPAASGPATAPAPTSTASAVPADDGLPFADQLARTGLTAPYGVITAVALLLAAGGTVVLAWRRR</sequence>
<gene>
    <name evidence="4" type="ORF">ABT317_47915</name>
</gene>
<accession>A0ABV1WJV7</accession>
<feature type="transmembrane region" description="Helical" evidence="2">
    <location>
        <begin position="240"/>
        <end position="260"/>
    </location>
</feature>
<keyword evidence="5" id="KW-1185">Reference proteome</keyword>
<evidence type="ECO:0008006" key="6">
    <source>
        <dbReference type="Google" id="ProtNLM"/>
    </source>
</evidence>
<feature type="signal peptide" evidence="3">
    <location>
        <begin position="1"/>
        <end position="26"/>
    </location>
</feature>
<feature type="region of interest" description="Disordered" evidence="1">
    <location>
        <begin position="186"/>
        <end position="221"/>
    </location>
</feature>
<evidence type="ECO:0000256" key="3">
    <source>
        <dbReference type="SAM" id="SignalP"/>
    </source>
</evidence>
<protein>
    <recommendedName>
        <fullName evidence="6">Gram-positive cocci surface proteins LPxTG domain-containing protein</fullName>
    </recommendedName>
</protein>
<evidence type="ECO:0000256" key="1">
    <source>
        <dbReference type="SAM" id="MobiDB-lite"/>
    </source>
</evidence>
<keyword evidence="3" id="KW-0732">Signal</keyword>
<proteinExistence type="predicted"/>
<reference evidence="4 5" key="1">
    <citation type="submission" date="2024-06" db="EMBL/GenBank/DDBJ databases">
        <title>The Natural Products Discovery Center: Release of the First 8490 Sequenced Strains for Exploring Actinobacteria Biosynthetic Diversity.</title>
        <authorList>
            <person name="Kalkreuter E."/>
            <person name="Kautsar S.A."/>
            <person name="Yang D."/>
            <person name="Bader C.D."/>
            <person name="Teijaro C.N."/>
            <person name="Fluegel L."/>
            <person name="Davis C.M."/>
            <person name="Simpson J.R."/>
            <person name="Lauterbach L."/>
            <person name="Steele A.D."/>
            <person name="Gui C."/>
            <person name="Meng S."/>
            <person name="Li G."/>
            <person name="Viehrig K."/>
            <person name="Ye F."/>
            <person name="Su P."/>
            <person name="Kiefer A.F."/>
            <person name="Nichols A."/>
            <person name="Cepeda A.J."/>
            <person name="Yan W."/>
            <person name="Fan B."/>
            <person name="Jiang Y."/>
            <person name="Adhikari A."/>
            <person name="Zheng C.-J."/>
            <person name="Schuster L."/>
            <person name="Cowan T.M."/>
            <person name="Smanski M.J."/>
            <person name="Chevrette M.G."/>
            <person name="De Carvalho L.P.S."/>
            <person name="Shen B."/>
        </authorList>
    </citation>
    <scope>NUCLEOTIDE SEQUENCE [LARGE SCALE GENOMIC DNA]</scope>
    <source>
        <strain evidence="4 5">NPDC000634</strain>
    </source>
</reference>
<organism evidence="4 5">
    <name type="scientific">Streptomyces carpinensis</name>
    <dbReference type="NCBI Taxonomy" id="66369"/>
    <lineage>
        <taxon>Bacteria</taxon>
        <taxon>Bacillati</taxon>
        <taxon>Actinomycetota</taxon>
        <taxon>Actinomycetes</taxon>
        <taxon>Kitasatosporales</taxon>
        <taxon>Streptomycetaceae</taxon>
        <taxon>Streptomyces</taxon>
    </lineage>
</organism>
<dbReference type="EMBL" id="JBEPCU010001838">
    <property type="protein sequence ID" value="MER6984477.1"/>
    <property type="molecule type" value="Genomic_DNA"/>
</dbReference>
<feature type="chain" id="PRO_5045296733" description="Gram-positive cocci surface proteins LPxTG domain-containing protein" evidence="3">
    <location>
        <begin position="27"/>
        <end position="263"/>
    </location>
</feature>
<dbReference type="RefSeq" id="WP_086723834.1">
    <property type="nucleotide sequence ID" value="NZ_MUBM01000046.1"/>
</dbReference>
<keyword evidence="2" id="KW-0472">Membrane</keyword>
<feature type="compositionally biased region" description="Low complexity" evidence="1">
    <location>
        <begin position="186"/>
        <end position="218"/>
    </location>
</feature>
<evidence type="ECO:0000313" key="5">
    <source>
        <dbReference type="Proteomes" id="UP001458415"/>
    </source>
</evidence>
<evidence type="ECO:0000256" key="2">
    <source>
        <dbReference type="SAM" id="Phobius"/>
    </source>
</evidence>
<keyword evidence="2" id="KW-0812">Transmembrane</keyword>
<dbReference type="Proteomes" id="UP001458415">
    <property type="component" value="Unassembled WGS sequence"/>
</dbReference>
<keyword evidence="2" id="KW-1133">Transmembrane helix</keyword>